<keyword evidence="6" id="KW-1185">Reference proteome</keyword>
<dbReference type="Gene3D" id="3.40.190.10">
    <property type="entry name" value="Periplasmic binding protein-like II"/>
    <property type="match status" value="7"/>
</dbReference>
<dbReference type="SUPFAM" id="SSF53850">
    <property type="entry name" value="Periplasmic binding protein-like II"/>
    <property type="match status" value="4"/>
</dbReference>
<comment type="similarity">
    <text evidence="1">Belongs to the PstS family.</text>
</comment>
<evidence type="ECO:0000259" key="4">
    <source>
        <dbReference type="Pfam" id="PF12849"/>
    </source>
</evidence>
<evidence type="ECO:0000256" key="2">
    <source>
        <dbReference type="SAM" id="MobiDB-lite"/>
    </source>
</evidence>
<accession>A0ABN9XDP1</accession>
<dbReference type="Pfam" id="PF12849">
    <property type="entry name" value="PBP_like_2"/>
    <property type="match status" value="3"/>
</dbReference>
<feature type="compositionally biased region" description="Low complexity" evidence="2">
    <location>
        <begin position="1489"/>
        <end position="1503"/>
    </location>
</feature>
<organism evidence="5 6">
    <name type="scientific">Prorocentrum cordatum</name>
    <dbReference type="NCBI Taxonomy" id="2364126"/>
    <lineage>
        <taxon>Eukaryota</taxon>
        <taxon>Sar</taxon>
        <taxon>Alveolata</taxon>
        <taxon>Dinophyceae</taxon>
        <taxon>Prorocentrales</taxon>
        <taxon>Prorocentraceae</taxon>
        <taxon>Prorocentrum</taxon>
    </lineage>
</organism>
<evidence type="ECO:0000313" key="5">
    <source>
        <dbReference type="EMBL" id="CAK0897624.1"/>
    </source>
</evidence>
<dbReference type="PANTHER" id="PTHR42996">
    <property type="entry name" value="PHOSPHATE-BINDING PROTEIN PSTS"/>
    <property type="match status" value="1"/>
</dbReference>
<sequence length="1655" mass="175848">MAARAAVWLASLGCAVQVKAGTQVDGSGTTNPSKFFWQLMETMEARAKEDIRLTYRAVGSSNGQREFSSASESAADSGDYSSSVNDFGAGDIPMTQERYDGMLDSGREMLHVPFCLGAIGVFHNVPAAEVGNDGLKLSPCVLAKIFDGAITTWDHADIAVDNPNLQVPAGKQIKVCHRSDGSSSTTGFTGYLENKCLSDWPRGSGSTITWSTSSNFQDNEGSPGVTACIEDTSAFARWRISDNEYSIGYLDAGHGHNRNFPEAMLKNEADNWLTSAEAIDYEDNNGENGVAAAAAALSSPPDADASWAAIDLYARDGDMTWPIVLISYIYLQKNMSTMDSQKVQLLTAFVDMVLTEDEGQALLPDYSFNAVPQAWANRWFSTVKAMIILPSTPGTEYNMEGDTTVQWAGMSDTYISKKRSSYSLWKLSEIDIAMTAMEARVAALETTLNDYGIVALHGSGTTNPKNWFAKAMKLLETRARAPLHLTYRAVGSSTGQAEFVGNADNGYQSYNHFSAGDIPMSEDNYQKLTAGKEMVHLPFALGAIGIFHNVPASVRGNTDIQLTACLLARVFNGDITTWDHPDIKALNSNLDPPANQKIMVGHRTLGSSSTGGITGYLDKSCQASWPRGQGSTISWPDTASGHDNFFAVQGSQGMQTHIDGTEYSIGYLDAGHGHDLNFAEIALQNADGYTRTSKESLAADPNGVAAAGSKGVSEGSFPADASADWSAANILNMDGSTTWPITLVSYLYVKKDQQSTNPKTAAALKAFIEFILDDHDGLLEEFGFTAPDSALKTLAATGAGTIVWPAGMEEFVFEESTDTYGGMGTNVISAKRTSYDLYEGGVLEDSLAELQAEMASGSHSSSAAAATEDSDGDPLPLALSVLALVLSLCSGLPGCLALKRASGRGPEDTSAFARWRISDNEYSIGYLMLATGTIEFPRGLGEQVVQHSQSHDHFTSTPGTEYNMEETPRCSGRVCDTYISKKRSSYSEWDEARSTLVDGYGGTCGMLETTLNDDGIAALHGSGTTSPTRWFGKAMKLPWTRARAPLTVGTARSAAAQALNSNLDPPANQKIMVGHRTLGSSSTGGITGYLDKSCQASWPRGQGSTISWPDTASGHDNFFAVQGSQGMQTHIDDTEYSIGYLDAGHGHDLNFAEIALQNADGYTRTSKESLAADPNGVAAAGSKGVSEGSFPADASADWSAANILNMDGSTTWPITLVSYLYVKKDQQSTNPKTAAALKAFIEFILDDHDGLLEEFGFTAPDSALKTLAATGAGTIVWPAGMEEFVFEESTDTYGGMGTNVISAKRTSYDLYEGGVLEDSLAELQAEMASGSHSSSAAAATEDSDGDPLPLALSVLALVLSLCSGLPGCLALKRASGRGPEARAFAAAAPPDVVGSPANHECFARVFCSSKTTRDRVRACCSMAARAAVWLASLGCAVQVKAGTQVDGSGTTNPSKFFWQLMETMEARAKEDIRLTYRAVGSSNGQREFSSASESAADSGDYSSSVNDFGAGDIPMTQERYDGMLDSGREMLHVPFCLGAIGVFHNVPAAEVGNDGLKLSPCVLAKIFDGAITTWDHADIAVDNPNLQVPAGKQIKVCHRSDGSSSTTGFTGYLENKCLSDWPRGSGSTITWSTSSNFQDNEGSPGVTCLCTVADL</sequence>
<feature type="domain" description="PBP" evidence="4">
    <location>
        <begin position="20"/>
        <end position="354"/>
    </location>
</feature>
<feature type="region of interest" description="Disordered" evidence="2">
    <location>
        <begin position="1484"/>
        <end position="1503"/>
    </location>
</feature>
<evidence type="ECO:0000313" key="6">
    <source>
        <dbReference type="Proteomes" id="UP001189429"/>
    </source>
</evidence>
<reference evidence="5" key="1">
    <citation type="submission" date="2023-10" db="EMBL/GenBank/DDBJ databases">
        <authorList>
            <person name="Chen Y."/>
            <person name="Shah S."/>
            <person name="Dougan E. K."/>
            <person name="Thang M."/>
            <person name="Chan C."/>
        </authorList>
    </citation>
    <scope>NUCLEOTIDE SEQUENCE [LARGE SCALE GENOMIC DNA]</scope>
</reference>
<dbReference type="Proteomes" id="UP001189429">
    <property type="component" value="Unassembled WGS sequence"/>
</dbReference>
<dbReference type="InterPro" id="IPR024370">
    <property type="entry name" value="PBP_domain"/>
</dbReference>
<feature type="signal peptide" evidence="3">
    <location>
        <begin position="1"/>
        <end position="20"/>
    </location>
</feature>
<feature type="compositionally biased region" description="Low complexity" evidence="2">
    <location>
        <begin position="68"/>
        <end position="82"/>
    </location>
</feature>
<dbReference type="PANTHER" id="PTHR42996:SF1">
    <property type="entry name" value="PHOSPHATE-BINDING PROTEIN PSTS"/>
    <property type="match status" value="1"/>
</dbReference>
<proteinExistence type="inferred from homology"/>
<dbReference type="EMBL" id="CAUYUJ010020364">
    <property type="protein sequence ID" value="CAK0897624.1"/>
    <property type="molecule type" value="Genomic_DNA"/>
</dbReference>
<feature type="domain" description="PBP" evidence="4">
    <location>
        <begin position="1441"/>
        <end position="1622"/>
    </location>
</feature>
<evidence type="ECO:0000256" key="3">
    <source>
        <dbReference type="SAM" id="SignalP"/>
    </source>
</evidence>
<protein>
    <recommendedName>
        <fullName evidence="4">PBP domain-containing protein</fullName>
    </recommendedName>
</protein>
<name>A0ABN9XDP1_9DINO</name>
<gene>
    <name evidence="5" type="ORF">PCOR1329_LOCUS75766</name>
</gene>
<feature type="region of interest" description="Disordered" evidence="2">
    <location>
        <begin position="63"/>
        <end position="82"/>
    </location>
</feature>
<comment type="caution">
    <text evidence="5">The sequence shown here is derived from an EMBL/GenBank/DDBJ whole genome shotgun (WGS) entry which is preliminary data.</text>
</comment>
<evidence type="ECO:0000256" key="1">
    <source>
        <dbReference type="ARBA" id="ARBA00008725"/>
    </source>
</evidence>
<feature type="chain" id="PRO_5045312625" description="PBP domain-containing protein" evidence="3">
    <location>
        <begin position="21"/>
        <end position="1655"/>
    </location>
</feature>
<feature type="domain" description="PBP" evidence="4">
    <location>
        <begin position="456"/>
        <end position="774"/>
    </location>
</feature>
<keyword evidence="3" id="KW-0732">Signal</keyword>
<dbReference type="InterPro" id="IPR050962">
    <property type="entry name" value="Phosphate-bind_PstS"/>
</dbReference>